<dbReference type="GeneID" id="30313565"/>
<evidence type="ECO:0000313" key="2">
    <source>
        <dbReference type="Proteomes" id="UP000202991"/>
    </source>
</evidence>
<accession>A0A140F3J9</accession>
<proteinExistence type="predicted"/>
<organism evidence="1 2">
    <name type="scientific">Pyrobaculum filamentous virus 1</name>
    <name type="common">PFV1</name>
    <dbReference type="NCBI Taxonomy" id="1805492"/>
    <lineage>
        <taxon>Viruses</taxon>
        <taxon>Adnaviria</taxon>
        <taxon>Zilligvirae</taxon>
        <taxon>Taleaviricota</taxon>
        <taxon>Tokiviricetes</taxon>
        <taxon>Primavirales</taxon>
        <taxon>Tristromaviridae</taxon>
        <taxon>Alphatristromavirus</taxon>
        <taxon>Alphatristromavirus pozzuoliense</taxon>
    </lineage>
</organism>
<sequence length="65" mass="7589">MEIYCAVCDKYIKAREKVVISRYGISIEVDHNHKYLYIVSKDVVVPLTEEAEKLLKVLKSVKRYA</sequence>
<dbReference type="EMBL" id="KU307456">
    <property type="protein sequence ID" value="AML61159.1"/>
    <property type="molecule type" value="Genomic_DNA"/>
</dbReference>
<dbReference type="RefSeq" id="YP_009237229.1">
    <property type="nucleotide sequence ID" value="NC_029548.1"/>
</dbReference>
<evidence type="ECO:0000313" key="1">
    <source>
        <dbReference type="EMBL" id="AML61159.1"/>
    </source>
</evidence>
<protein>
    <submittedName>
        <fullName evidence="1">Uncharacterized protein</fullName>
    </submittedName>
</protein>
<dbReference type="KEGG" id="vg:30313565"/>
<name>A0A140F3J9_PFV1</name>
<keyword evidence="2" id="KW-1185">Reference proteome</keyword>
<dbReference type="Proteomes" id="UP000202991">
    <property type="component" value="Segment"/>
</dbReference>
<reference evidence="1 2" key="1">
    <citation type="journal article" date="2016" name="Proc. Natl. Acad. Sci. U.S.A.">
        <title>A virus of hyperthermophilic archaea with a unique architecture among DNA viruses.</title>
        <authorList>
            <person name="Rensen E.I."/>
            <person name="Mochizuki T."/>
            <person name="Quemin E."/>
            <person name="Schouten S."/>
            <person name="Krupovic M."/>
            <person name="Prangishvili D."/>
        </authorList>
    </citation>
    <scope>NUCLEOTIDE SEQUENCE [LARGE SCALE GENOMIC DNA]</scope>
    <source>
        <strain evidence="1">1</strain>
    </source>
</reference>